<sequence>MKYHRIFIGYDEPSFDTFNAVSQLMGVEPEPWEKDWFSPEEPNSWSYLVFTDDDAPYFDFINVFLNLLEPKFAALLQLGITKDRISLTLAYLYKHQCALGFDAQEMLRLGASGIGLAIDCFEEKENIQQ</sequence>
<comment type="caution">
    <text evidence="1">The sequence shown here is derived from an EMBL/GenBank/DDBJ whole genome shotgun (WGS) entry which is preliminary data.</text>
</comment>
<evidence type="ECO:0000313" key="2">
    <source>
        <dbReference type="Proteomes" id="UP000565521"/>
    </source>
</evidence>
<organism evidence="1 2">
    <name type="scientific">Hymenobacter lapidiphilus</name>
    <dbReference type="NCBI Taxonomy" id="2608003"/>
    <lineage>
        <taxon>Bacteria</taxon>
        <taxon>Pseudomonadati</taxon>
        <taxon>Bacteroidota</taxon>
        <taxon>Cytophagia</taxon>
        <taxon>Cytophagales</taxon>
        <taxon>Hymenobacteraceae</taxon>
        <taxon>Hymenobacter</taxon>
    </lineage>
</organism>
<protein>
    <recommendedName>
        <fullName evidence="3">DUF4279 domain-containing protein</fullName>
    </recommendedName>
</protein>
<dbReference type="AlphaFoldDB" id="A0A7Y7U5Q2"/>
<keyword evidence="2" id="KW-1185">Reference proteome</keyword>
<dbReference type="EMBL" id="JABKAU010000017">
    <property type="protein sequence ID" value="NVO31693.1"/>
    <property type="molecule type" value="Genomic_DNA"/>
</dbReference>
<accession>A0A7Y7U5Q2</accession>
<name>A0A7Y7U5Q2_9BACT</name>
<gene>
    <name evidence="1" type="ORF">HW554_10775</name>
</gene>
<dbReference type="Proteomes" id="UP000565521">
    <property type="component" value="Unassembled WGS sequence"/>
</dbReference>
<reference evidence="1 2" key="1">
    <citation type="submission" date="2020-05" db="EMBL/GenBank/DDBJ databases">
        <title>Hymenobacter terrestris sp. nov. and Hymenobacter lapidiphilus sp. nov., isolated from regoliths in Antarctica.</title>
        <authorList>
            <person name="Sedlacek I."/>
            <person name="Pantucek R."/>
            <person name="Zeman M."/>
            <person name="Holochova P."/>
            <person name="Kralova S."/>
            <person name="Stankova E."/>
            <person name="Sedo O."/>
            <person name="Micenkova L."/>
            <person name="Svec P."/>
            <person name="Gupta V."/>
            <person name="Sood U."/>
            <person name="Korpole U.S."/>
            <person name="Lal R."/>
        </authorList>
    </citation>
    <scope>NUCLEOTIDE SEQUENCE [LARGE SCALE GENOMIC DNA]</scope>
    <source>
        <strain evidence="1 2">P5342</strain>
    </source>
</reference>
<dbReference type="RefSeq" id="WP_176908595.1">
    <property type="nucleotide sequence ID" value="NZ_JABKAU010000017.1"/>
</dbReference>
<evidence type="ECO:0000313" key="1">
    <source>
        <dbReference type="EMBL" id="NVO31693.1"/>
    </source>
</evidence>
<proteinExistence type="predicted"/>
<evidence type="ECO:0008006" key="3">
    <source>
        <dbReference type="Google" id="ProtNLM"/>
    </source>
</evidence>